<dbReference type="AlphaFoldDB" id="A0A0B8P6E0"/>
<dbReference type="SUPFAM" id="SSF89155">
    <property type="entry name" value="TorD-like"/>
    <property type="match status" value="1"/>
</dbReference>
<reference evidence="1 2" key="1">
    <citation type="submission" date="2015-01" db="EMBL/GenBank/DDBJ databases">
        <title>Vibrio sp. C1 JCM 19231 whole genome shotgun sequence.</title>
        <authorList>
            <person name="Sawabe T."/>
            <person name="Meirelles P."/>
            <person name="Feng G."/>
            <person name="Sayaka M."/>
            <person name="Hattori M."/>
            <person name="Ohkuma M."/>
        </authorList>
    </citation>
    <scope>NUCLEOTIDE SEQUENCE [LARGE SCALE GENOMIC DNA]</scope>
    <source>
        <strain evidence="2">JCM 19231</strain>
    </source>
</reference>
<dbReference type="EMBL" id="BBRZ01000090">
    <property type="protein sequence ID" value="GAM58494.1"/>
    <property type="molecule type" value="Genomic_DNA"/>
</dbReference>
<accession>A0A0B8P6E0</accession>
<dbReference type="Proteomes" id="UP000031671">
    <property type="component" value="Unassembled WGS sequence"/>
</dbReference>
<gene>
    <name evidence="1" type="ORF">JCM19231_124</name>
</gene>
<dbReference type="Gene3D" id="1.20.120.1820">
    <property type="match status" value="1"/>
</dbReference>
<evidence type="ECO:0008006" key="3">
    <source>
        <dbReference type="Google" id="ProtNLM"/>
    </source>
</evidence>
<sequence>MQEIKKFNEQRAEIYWWFSSLFSKELTDEELKRIKANKFAASYKAYLKTKS</sequence>
<organism evidence="1 2">
    <name type="scientific">Vibrio ishigakensis</name>
    <dbReference type="NCBI Taxonomy" id="1481914"/>
    <lineage>
        <taxon>Bacteria</taxon>
        <taxon>Pseudomonadati</taxon>
        <taxon>Pseudomonadota</taxon>
        <taxon>Gammaproteobacteria</taxon>
        <taxon>Vibrionales</taxon>
        <taxon>Vibrionaceae</taxon>
        <taxon>Vibrio</taxon>
    </lineage>
</organism>
<keyword evidence="2" id="KW-1185">Reference proteome</keyword>
<comment type="caution">
    <text evidence="1">The sequence shown here is derived from an EMBL/GenBank/DDBJ whole genome shotgun (WGS) entry which is preliminary data.</text>
</comment>
<dbReference type="InterPro" id="IPR036411">
    <property type="entry name" value="TorD-like_sf"/>
</dbReference>
<proteinExistence type="predicted"/>
<name>A0A0B8P6E0_9VIBR</name>
<evidence type="ECO:0000313" key="2">
    <source>
        <dbReference type="Proteomes" id="UP000031671"/>
    </source>
</evidence>
<protein>
    <recommendedName>
        <fullName evidence="3">Chaperone protein torD</fullName>
    </recommendedName>
</protein>
<evidence type="ECO:0000313" key="1">
    <source>
        <dbReference type="EMBL" id="GAM58494.1"/>
    </source>
</evidence>
<reference evidence="1 2" key="2">
    <citation type="submission" date="2015-01" db="EMBL/GenBank/DDBJ databases">
        <authorList>
            <consortium name="NBRP consortium"/>
            <person name="Sawabe T."/>
            <person name="Meirelles P."/>
            <person name="Feng G."/>
            <person name="Sayaka M."/>
            <person name="Hattori M."/>
            <person name="Ohkuma M."/>
        </authorList>
    </citation>
    <scope>NUCLEOTIDE SEQUENCE [LARGE SCALE GENOMIC DNA]</scope>
    <source>
        <strain evidence="2">JCM 19231</strain>
    </source>
</reference>